<dbReference type="InterPro" id="IPR046409">
    <property type="entry name" value="PDC10_dimerisation_sf"/>
</dbReference>
<feature type="region of interest" description="Disordered" evidence="1">
    <location>
        <begin position="1"/>
        <end position="66"/>
    </location>
</feature>
<accession>A0A8T0E158</accession>
<dbReference type="AlphaFoldDB" id="A0A8T0E158"/>
<gene>
    <name evidence="2" type="ORF">HNY73_022294</name>
</gene>
<dbReference type="Proteomes" id="UP000807504">
    <property type="component" value="Unassembled WGS sequence"/>
</dbReference>
<evidence type="ECO:0000313" key="3">
    <source>
        <dbReference type="Proteomes" id="UP000807504"/>
    </source>
</evidence>
<evidence type="ECO:0000256" key="1">
    <source>
        <dbReference type="SAM" id="MobiDB-lite"/>
    </source>
</evidence>
<dbReference type="Gene3D" id="1.10.12.70">
    <property type="match status" value="1"/>
</dbReference>
<protein>
    <submittedName>
        <fullName evidence="2">Uncharacterized protein</fullName>
    </submittedName>
</protein>
<name>A0A8T0E158_ARGBR</name>
<proteinExistence type="predicted"/>
<comment type="caution">
    <text evidence="2">The sequence shown here is derived from an EMBL/GenBank/DDBJ whole genome shotgun (WGS) entry which is preliminary data.</text>
</comment>
<dbReference type="EMBL" id="JABXBU010002231">
    <property type="protein sequence ID" value="KAF8764193.1"/>
    <property type="molecule type" value="Genomic_DNA"/>
</dbReference>
<reference evidence="2" key="1">
    <citation type="journal article" date="2020" name="bioRxiv">
        <title>Chromosome-level reference genome of the European wasp spider Argiope bruennichi: a resource for studies on range expansion and evolutionary adaptation.</title>
        <authorList>
            <person name="Sheffer M.M."/>
            <person name="Hoppe A."/>
            <person name="Krehenwinkel H."/>
            <person name="Uhl G."/>
            <person name="Kuss A.W."/>
            <person name="Jensen L."/>
            <person name="Jensen C."/>
            <person name="Gillespie R.G."/>
            <person name="Hoff K.J."/>
            <person name="Prost S."/>
        </authorList>
    </citation>
    <scope>NUCLEOTIDE SEQUENCE</scope>
</reference>
<organism evidence="2 3">
    <name type="scientific">Argiope bruennichi</name>
    <name type="common">Wasp spider</name>
    <name type="synonym">Aranea bruennichi</name>
    <dbReference type="NCBI Taxonomy" id="94029"/>
    <lineage>
        <taxon>Eukaryota</taxon>
        <taxon>Metazoa</taxon>
        <taxon>Ecdysozoa</taxon>
        <taxon>Arthropoda</taxon>
        <taxon>Chelicerata</taxon>
        <taxon>Arachnida</taxon>
        <taxon>Araneae</taxon>
        <taxon>Araneomorphae</taxon>
        <taxon>Entelegynae</taxon>
        <taxon>Araneoidea</taxon>
        <taxon>Araneidae</taxon>
        <taxon>Argiope</taxon>
    </lineage>
</organism>
<sequence>MGEGPKKKKQDFNRPKDSEPERMNDAVARRSSWDERREVREKKKEGHKIPDSPVKQSLGKGSISSPVLHSLMSELKKKHKNDMKSLDSPTKTDAIEELHNAFELAERSYAGISDLFVKELFHRLLPSYGSHMLQDIMEKLSRDGS</sequence>
<feature type="compositionally biased region" description="Basic and acidic residues" evidence="1">
    <location>
        <begin position="10"/>
        <end position="50"/>
    </location>
</feature>
<reference evidence="2" key="2">
    <citation type="submission" date="2020-06" db="EMBL/GenBank/DDBJ databases">
        <authorList>
            <person name="Sheffer M."/>
        </authorList>
    </citation>
    <scope>NUCLEOTIDE SEQUENCE</scope>
</reference>
<keyword evidence="3" id="KW-1185">Reference proteome</keyword>
<evidence type="ECO:0000313" key="2">
    <source>
        <dbReference type="EMBL" id="KAF8764193.1"/>
    </source>
</evidence>